<organism evidence="5">
    <name type="scientific">Ananas comosus</name>
    <name type="common">Pineapple</name>
    <name type="synonym">Ananas ananas</name>
    <dbReference type="NCBI Taxonomy" id="4615"/>
    <lineage>
        <taxon>Eukaryota</taxon>
        <taxon>Viridiplantae</taxon>
        <taxon>Streptophyta</taxon>
        <taxon>Embryophyta</taxon>
        <taxon>Tracheophyta</taxon>
        <taxon>Spermatophyta</taxon>
        <taxon>Magnoliopsida</taxon>
        <taxon>Liliopsida</taxon>
        <taxon>Poales</taxon>
        <taxon>Bromeliaceae</taxon>
        <taxon>Bromelioideae</taxon>
        <taxon>Ananas</taxon>
    </lineage>
</organism>
<dbReference type="GO" id="GO:0006974">
    <property type="term" value="P:DNA damage response"/>
    <property type="evidence" value="ECO:0007669"/>
    <property type="project" value="InterPro"/>
</dbReference>
<protein>
    <submittedName>
        <fullName evidence="5 6">Uncharacterized protein P8A3.02c isoform X1</fullName>
    </submittedName>
</protein>
<dbReference type="PROSITE" id="PS51471">
    <property type="entry name" value="FE2OG_OXY"/>
    <property type="match status" value="1"/>
</dbReference>
<gene>
    <name evidence="5 6" type="primary">LOC109719066</name>
</gene>
<dbReference type="RefSeq" id="XP_020101168.1">
    <property type="nucleotide sequence ID" value="XM_020245579.1"/>
</dbReference>
<dbReference type="Gene3D" id="2.60.120.590">
    <property type="entry name" value="Alpha-ketoglutarate-dependent dioxygenase AlkB-like"/>
    <property type="match status" value="1"/>
</dbReference>
<evidence type="ECO:0000313" key="6">
    <source>
        <dbReference type="RefSeq" id="XP_020101169.1"/>
    </source>
</evidence>
<dbReference type="PANTHER" id="PTHR21052">
    <property type="entry name" value="SPERMATOGENESIS ASSOCIATED 11-RELATED"/>
    <property type="match status" value="1"/>
</dbReference>
<dbReference type="GO" id="GO:0006631">
    <property type="term" value="P:fatty acid metabolic process"/>
    <property type="evidence" value="ECO:0007669"/>
    <property type="project" value="TreeGrafter"/>
</dbReference>
<dbReference type="InterPro" id="IPR037151">
    <property type="entry name" value="AlkB-like_sf"/>
</dbReference>
<evidence type="ECO:0000259" key="3">
    <source>
        <dbReference type="PROSITE" id="PS51471"/>
    </source>
</evidence>
<evidence type="ECO:0000256" key="2">
    <source>
        <dbReference type="SAM" id="MobiDB-lite"/>
    </source>
</evidence>
<dbReference type="Proteomes" id="UP000515123">
    <property type="component" value="Linkage group 13"/>
</dbReference>
<reference evidence="4" key="1">
    <citation type="journal article" date="2015" name="Nat. Genet.">
        <title>The pineapple genome and the evolution of CAM photosynthesis.</title>
        <authorList>
            <person name="Ming R."/>
            <person name="VanBuren R."/>
            <person name="Wai C.M."/>
            <person name="Tang H."/>
            <person name="Schatz M.C."/>
            <person name="Bowers J.E."/>
            <person name="Lyons E."/>
            <person name="Wang M.L."/>
            <person name="Chen J."/>
            <person name="Biggers E."/>
            <person name="Zhang J."/>
            <person name="Huang L."/>
            <person name="Zhang L."/>
            <person name="Miao W."/>
            <person name="Zhang J."/>
            <person name="Ye Z."/>
            <person name="Miao C."/>
            <person name="Lin Z."/>
            <person name="Wang H."/>
            <person name="Zhou H."/>
            <person name="Yim W.C."/>
            <person name="Priest H.D."/>
            <person name="Zheng C."/>
            <person name="Woodhouse M."/>
            <person name="Edger P.P."/>
            <person name="Guyot R."/>
            <person name="Guo H.B."/>
            <person name="Guo H."/>
            <person name="Zheng G."/>
            <person name="Singh R."/>
            <person name="Sharma A."/>
            <person name="Min X."/>
            <person name="Zheng Y."/>
            <person name="Lee H."/>
            <person name="Gurtowski J."/>
            <person name="Sedlazeck F.J."/>
            <person name="Harkess A."/>
            <person name="McKain M.R."/>
            <person name="Liao Z."/>
            <person name="Fang J."/>
            <person name="Liu J."/>
            <person name="Zhang X."/>
            <person name="Zhang Q."/>
            <person name="Hu W."/>
            <person name="Qin Y."/>
            <person name="Wang K."/>
            <person name="Chen L.Y."/>
            <person name="Shirley N."/>
            <person name="Lin Y.R."/>
            <person name="Liu L.Y."/>
            <person name="Hernandez A.G."/>
            <person name="Wright C.L."/>
            <person name="Bulone V."/>
            <person name="Tuskan G.A."/>
            <person name="Heath K."/>
            <person name="Zee F."/>
            <person name="Moore P.H."/>
            <person name="Sunkar R."/>
            <person name="Leebens-Mack J.H."/>
            <person name="Mockler T."/>
            <person name="Bennetzen J.L."/>
            <person name="Freeling M."/>
            <person name="Sankoff D."/>
            <person name="Paterson A.H."/>
            <person name="Zhu X."/>
            <person name="Yang X."/>
            <person name="Smith J.A."/>
            <person name="Cushman J.C."/>
            <person name="Paull R.E."/>
            <person name="Yu Q."/>
        </authorList>
    </citation>
    <scope>NUCLEOTIDE SEQUENCE [LARGE SCALE GENOMIC DNA]</scope>
    <source>
        <strain evidence="4">cv. F153</strain>
    </source>
</reference>
<dbReference type="InterPro" id="IPR005123">
    <property type="entry name" value="Oxoglu/Fe-dep_dioxygenase_dom"/>
</dbReference>
<evidence type="ECO:0000256" key="1">
    <source>
        <dbReference type="ARBA" id="ARBA00007879"/>
    </source>
</evidence>
<feature type="region of interest" description="Disordered" evidence="2">
    <location>
        <begin position="1"/>
        <end position="44"/>
    </location>
</feature>
<dbReference type="SUPFAM" id="SSF51197">
    <property type="entry name" value="Clavaminate synthase-like"/>
    <property type="match status" value="1"/>
</dbReference>
<reference evidence="5 6" key="2">
    <citation type="submission" date="2025-04" db="UniProtKB">
        <authorList>
            <consortium name="RefSeq"/>
        </authorList>
    </citation>
    <scope>IDENTIFICATION</scope>
    <source>
        <tissue evidence="5 6">Leaf</tissue>
    </source>
</reference>
<dbReference type="PANTHER" id="PTHR21052:SF0">
    <property type="entry name" value="ALPHA-KETOGLUTARATE-DEPENDENT DIOXYGENASE ALKB HOMOLOG 7, MITOCHONDRIAL"/>
    <property type="match status" value="1"/>
</dbReference>
<feature type="compositionally biased region" description="Basic and acidic residues" evidence="2">
    <location>
        <begin position="1"/>
        <end position="16"/>
    </location>
</feature>
<dbReference type="GO" id="GO:0005759">
    <property type="term" value="C:mitochondrial matrix"/>
    <property type="evidence" value="ECO:0007669"/>
    <property type="project" value="TreeGrafter"/>
</dbReference>
<dbReference type="GeneID" id="109719066"/>
<name>A0A6P5G5X3_ANACO</name>
<dbReference type="Pfam" id="PF13532">
    <property type="entry name" value="2OG-FeII_Oxy_2"/>
    <property type="match status" value="1"/>
</dbReference>
<dbReference type="RefSeq" id="XP_020101169.1">
    <property type="nucleotide sequence ID" value="XM_020245580.1"/>
</dbReference>
<comment type="similarity">
    <text evidence="1">Belongs to the alkB family.</text>
</comment>
<proteinExistence type="inferred from homology"/>
<evidence type="ECO:0000313" key="4">
    <source>
        <dbReference type="Proteomes" id="UP000515123"/>
    </source>
</evidence>
<evidence type="ECO:0000313" key="5">
    <source>
        <dbReference type="RefSeq" id="XP_020101168.1"/>
    </source>
</evidence>
<accession>A0A6P5G5X3</accession>
<sequence>MEDGADFQRRALREAFGDSSDSDADSPSAADSRGGGGGGGGERDRARWEMVEGVKGLWLCPNFLSPKNQSSLLSAVNREGWFSDDAHNQAMRFGDFPEWATELTRLVREAVCVSEISSRADQEACPLPLDLLWREPLFDQLIANVYKPGEGICAHVDLMRFEDGIAIVSLESPCIMHFTRPTTDMEVGTTATLEEDRELTKRVPVLLTPGSLVLMSGEVRYLWKHEINRKPGNQVWEGKEIQQGRRTSVTLRKLCPSPPS</sequence>
<dbReference type="InterPro" id="IPR027450">
    <property type="entry name" value="AlkB-like"/>
</dbReference>
<keyword evidence="4" id="KW-1185">Reference proteome</keyword>
<dbReference type="AlphaFoldDB" id="A0A6P5G5X3"/>
<dbReference type="OrthoDB" id="412814at2759"/>
<dbReference type="InterPro" id="IPR032870">
    <property type="entry name" value="ALKBH7-like"/>
</dbReference>
<feature type="domain" description="Fe2OG dioxygenase" evidence="3">
    <location>
        <begin position="137"/>
        <end position="255"/>
    </location>
</feature>